<evidence type="ECO:0000259" key="2">
    <source>
        <dbReference type="Pfam" id="PF13391"/>
    </source>
</evidence>
<protein>
    <recommendedName>
        <fullName evidence="2">HNH nuclease domain-containing protein</fullName>
    </recommendedName>
</protein>
<dbReference type="EMBL" id="PQXO01000207">
    <property type="protein sequence ID" value="TGO87730.1"/>
    <property type="molecule type" value="Genomic_DNA"/>
</dbReference>
<proteinExistence type="predicted"/>
<dbReference type="InterPro" id="IPR003615">
    <property type="entry name" value="HNH_nuc"/>
</dbReference>
<feature type="region of interest" description="Disordered" evidence="1">
    <location>
        <begin position="108"/>
        <end position="172"/>
    </location>
</feature>
<keyword evidence="4" id="KW-1185">Reference proteome</keyword>
<evidence type="ECO:0000313" key="4">
    <source>
        <dbReference type="Proteomes" id="UP000297280"/>
    </source>
</evidence>
<dbReference type="AlphaFoldDB" id="A0A4Z1KQ23"/>
<reference evidence="3 4" key="1">
    <citation type="submission" date="2017-12" db="EMBL/GenBank/DDBJ databases">
        <title>Comparative genomics of Botrytis spp.</title>
        <authorList>
            <person name="Valero-Jimenez C.A."/>
            <person name="Tapia P."/>
            <person name="Veloso J."/>
            <person name="Silva-Moreno E."/>
            <person name="Staats M."/>
            <person name="Valdes J.H."/>
            <person name="Van Kan J.A.L."/>
        </authorList>
    </citation>
    <scope>NUCLEOTIDE SEQUENCE [LARGE SCALE GENOMIC DNA]</scope>
    <source>
        <strain evidence="3 4">MUCL3349</strain>
    </source>
</reference>
<dbReference type="Pfam" id="PF13391">
    <property type="entry name" value="HNH_2"/>
    <property type="match status" value="1"/>
</dbReference>
<feature type="compositionally biased region" description="Polar residues" evidence="1">
    <location>
        <begin position="140"/>
        <end position="155"/>
    </location>
</feature>
<comment type="caution">
    <text evidence="3">The sequence shown here is derived from an EMBL/GenBank/DDBJ whole genome shotgun (WGS) entry which is preliminary data.</text>
</comment>
<organism evidence="3 4">
    <name type="scientific">Botrytis porri</name>
    <dbReference type="NCBI Taxonomy" id="87229"/>
    <lineage>
        <taxon>Eukaryota</taxon>
        <taxon>Fungi</taxon>
        <taxon>Dikarya</taxon>
        <taxon>Ascomycota</taxon>
        <taxon>Pezizomycotina</taxon>
        <taxon>Leotiomycetes</taxon>
        <taxon>Helotiales</taxon>
        <taxon>Sclerotiniaceae</taxon>
        <taxon>Botrytis</taxon>
    </lineage>
</organism>
<evidence type="ECO:0000313" key="3">
    <source>
        <dbReference type="EMBL" id="TGO87730.1"/>
    </source>
</evidence>
<name>A0A4Z1KQ23_9HELO</name>
<gene>
    <name evidence="3" type="ORF">BPOR_0207g00020</name>
</gene>
<feature type="domain" description="HNH nuclease" evidence="2">
    <location>
        <begin position="182"/>
        <end position="267"/>
    </location>
</feature>
<evidence type="ECO:0000256" key="1">
    <source>
        <dbReference type="SAM" id="MobiDB-lite"/>
    </source>
</evidence>
<accession>A0A4Z1KQ23</accession>
<dbReference type="Proteomes" id="UP000297280">
    <property type="component" value="Unassembled WGS sequence"/>
</dbReference>
<feature type="compositionally biased region" description="Polar residues" evidence="1">
    <location>
        <begin position="108"/>
        <end position="132"/>
    </location>
</feature>
<sequence length="397" mass="44147">MGSPVNELTQTPSSFPISTSLRADFDTDTTSERMEDFNIPSNERITLLKAFQEEVGDVPPYFWAFCQVCDLQALQKLIDIARISPVMVRIFAAQAFTTVLYWTQSNQGTSRVSTPNITQLKRGLGSSSTNSPIAKRQKTTDSPVNSPLADKQTNTSSPVSSPSLHRSRAASDLARDRDHHCCVLTGDSVIEVAHIYPFCRISTSEENIFGARHMFWEYLRNFWSEEKVAAWKADIFPRGLSEIGDKKVDNRITLSKTAHVQWNRGAFFWQKKQANIQSTMNLMTTPMSTENLDHNEGAFDYGYTTLYCLGGKAIKSGQIFELKTSDPIKQPLPSFKLLELQWALMRVIGMAGAAFPYEPSSGGDSDADIYGLDLDEVGDTSVLSENLQGNPLELPCG</sequence>